<dbReference type="Gene3D" id="1.10.10.10">
    <property type="entry name" value="Winged helix-like DNA-binding domain superfamily/Winged helix DNA-binding domain"/>
    <property type="match status" value="1"/>
</dbReference>
<dbReference type="InterPro" id="IPR014710">
    <property type="entry name" value="RmlC-like_jellyroll"/>
</dbReference>
<dbReference type="InterPro" id="IPR036388">
    <property type="entry name" value="WH-like_DNA-bd_sf"/>
</dbReference>
<dbReference type="SMART" id="SM00100">
    <property type="entry name" value="cNMP"/>
    <property type="match status" value="1"/>
</dbReference>
<accession>W9HDL5</accession>
<dbReference type="AlphaFoldDB" id="W9HDL5"/>
<gene>
    <name evidence="5" type="ORF">N825_00555</name>
</gene>
<dbReference type="Pfam" id="PF13545">
    <property type="entry name" value="HTH_Crp_2"/>
    <property type="match status" value="1"/>
</dbReference>
<dbReference type="SUPFAM" id="SSF46785">
    <property type="entry name" value="Winged helix' DNA-binding domain"/>
    <property type="match status" value="1"/>
</dbReference>
<name>W9HDL5_9PROT</name>
<evidence type="ECO:0000256" key="3">
    <source>
        <dbReference type="ARBA" id="ARBA00023163"/>
    </source>
</evidence>
<dbReference type="EMBL" id="AVFL01000001">
    <property type="protein sequence ID" value="EWY42787.1"/>
    <property type="molecule type" value="Genomic_DNA"/>
</dbReference>
<dbReference type="SMART" id="SM00419">
    <property type="entry name" value="HTH_CRP"/>
    <property type="match status" value="1"/>
</dbReference>
<organism evidence="5 6">
    <name type="scientific">Skermanella stibiiresistens SB22</name>
    <dbReference type="NCBI Taxonomy" id="1385369"/>
    <lineage>
        <taxon>Bacteria</taxon>
        <taxon>Pseudomonadati</taxon>
        <taxon>Pseudomonadota</taxon>
        <taxon>Alphaproteobacteria</taxon>
        <taxon>Rhodospirillales</taxon>
        <taxon>Azospirillaceae</taxon>
        <taxon>Skermanella</taxon>
    </lineage>
</organism>
<evidence type="ECO:0000259" key="4">
    <source>
        <dbReference type="PROSITE" id="PS51063"/>
    </source>
</evidence>
<dbReference type="GO" id="GO:0006355">
    <property type="term" value="P:regulation of DNA-templated transcription"/>
    <property type="evidence" value="ECO:0007669"/>
    <property type="project" value="InterPro"/>
</dbReference>
<dbReference type="PROSITE" id="PS51063">
    <property type="entry name" value="HTH_CRP_2"/>
    <property type="match status" value="1"/>
</dbReference>
<dbReference type="STRING" id="1385369.N825_00555"/>
<keyword evidence="2" id="KW-0238">DNA-binding</keyword>
<feature type="domain" description="HTH crp-type" evidence="4">
    <location>
        <begin position="163"/>
        <end position="237"/>
    </location>
</feature>
<proteinExistence type="predicted"/>
<dbReference type="RefSeq" id="WP_037445883.1">
    <property type="nucleotide sequence ID" value="NZ_AVFL01000001.1"/>
</dbReference>
<dbReference type="Pfam" id="PF00027">
    <property type="entry name" value="cNMP_binding"/>
    <property type="match status" value="1"/>
</dbReference>
<evidence type="ECO:0000256" key="2">
    <source>
        <dbReference type="ARBA" id="ARBA00023125"/>
    </source>
</evidence>
<dbReference type="SUPFAM" id="SSF51206">
    <property type="entry name" value="cAMP-binding domain-like"/>
    <property type="match status" value="1"/>
</dbReference>
<keyword evidence="6" id="KW-1185">Reference proteome</keyword>
<evidence type="ECO:0000256" key="1">
    <source>
        <dbReference type="ARBA" id="ARBA00023015"/>
    </source>
</evidence>
<protein>
    <recommendedName>
        <fullName evidence="4">HTH crp-type domain-containing protein</fullName>
    </recommendedName>
</protein>
<dbReference type="Gene3D" id="2.60.120.10">
    <property type="entry name" value="Jelly Rolls"/>
    <property type="match status" value="1"/>
</dbReference>
<dbReference type="Proteomes" id="UP000019486">
    <property type="component" value="Unassembled WGS sequence"/>
</dbReference>
<comment type="caution">
    <text evidence="5">The sequence shown here is derived from an EMBL/GenBank/DDBJ whole genome shotgun (WGS) entry which is preliminary data.</text>
</comment>
<keyword evidence="3" id="KW-0804">Transcription</keyword>
<dbReference type="OrthoDB" id="7584044at2"/>
<dbReference type="InterPro" id="IPR036390">
    <property type="entry name" value="WH_DNA-bd_sf"/>
</dbReference>
<evidence type="ECO:0000313" key="6">
    <source>
        <dbReference type="Proteomes" id="UP000019486"/>
    </source>
</evidence>
<dbReference type="InterPro" id="IPR018490">
    <property type="entry name" value="cNMP-bd_dom_sf"/>
</dbReference>
<dbReference type="InterPro" id="IPR012318">
    <property type="entry name" value="HTH_CRP"/>
</dbReference>
<dbReference type="GO" id="GO:0003677">
    <property type="term" value="F:DNA binding"/>
    <property type="evidence" value="ECO:0007669"/>
    <property type="project" value="UniProtKB-KW"/>
</dbReference>
<dbReference type="InterPro" id="IPR000595">
    <property type="entry name" value="cNMP-bd_dom"/>
</dbReference>
<sequence length="243" mass="26625">MVLGTRLSPIASVPRVVLCERCPIRRHGVCDQVDPHDFERMASDGPRVRNLAAGSVLFGEGDAFDRVFTLQAGWALTSKLFEDGHRQIIRFVLPGDLIGFEGSEATGMAYGAEAITAVRLCGMEHSMFFKECSCSPRFAMNYAEAVTREAMLAWNHVGALGQQSARGRVANLLVELHQRVRAIEGGDDPAVWLPINQTHIADATGMTPVHVCRTLKRMRQEGLLEFSKGRLVLIDPGRLAAVA</sequence>
<keyword evidence="1" id="KW-0805">Transcription regulation</keyword>
<dbReference type="CDD" id="cd00038">
    <property type="entry name" value="CAP_ED"/>
    <property type="match status" value="1"/>
</dbReference>
<evidence type="ECO:0000313" key="5">
    <source>
        <dbReference type="EMBL" id="EWY42787.1"/>
    </source>
</evidence>
<reference evidence="5 6" key="1">
    <citation type="submission" date="2013-08" db="EMBL/GenBank/DDBJ databases">
        <title>The genome sequence of Skermanella stibiiresistens.</title>
        <authorList>
            <person name="Zhu W."/>
            <person name="Wang G."/>
        </authorList>
    </citation>
    <scope>NUCLEOTIDE SEQUENCE [LARGE SCALE GENOMIC DNA]</scope>
    <source>
        <strain evidence="5 6">SB22</strain>
    </source>
</reference>